<evidence type="ECO:0000256" key="6">
    <source>
        <dbReference type="ARBA" id="ARBA00022741"/>
    </source>
</evidence>
<evidence type="ECO:0000256" key="8">
    <source>
        <dbReference type="ARBA" id="ARBA00022840"/>
    </source>
</evidence>
<dbReference type="GO" id="GO:0006227">
    <property type="term" value="P:dUDP biosynthetic process"/>
    <property type="evidence" value="ECO:0007669"/>
    <property type="project" value="TreeGrafter"/>
</dbReference>
<dbReference type="SUPFAM" id="SSF52540">
    <property type="entry name" value="P-loop containing nucleoside triphosphate hydrolases"/>
    <property type="match status" value="1"/>
</dbReference>
<keyword evidence="5 11" id="KW-0545">Nucleotide biosynthesis</keyword>
<dbReference type="Gene3D" id="3.40.50.300">
    <property type="entry name" value="P-loop containing nucleotide triphosphate hydrolases"/>
    <property type="match status" value="1"/>
</dbReference>
<dbReference type="Pfam" id="PF02223">
    <property type="entry name" value="Thymidylate_kin"/>
    <property type="match status" value="1"/>
</dbReference>
<evidence type="ECO:0000256" key="3">
    <source>
        <dbReference type="ARBA" id="ARBA00013355"/>
    </source>
</evidence>
<comment type="catalytic activity">
    <reaction evidence="10 11">
        <text>dTMP + ATP = dTDP + ADP</text>
        <dbReference type="Rhea" id="RHEA:13517"/>
        <dbReference type="ChEBI" id="CHEBI:30616"/>
        <dbReference type="ChEBI" id="CHEBI:58369"/>
        <dbReference type="ChEBI" id="CHEBI:63528"/>
        <dbReference type="ChEBI" id="CHEBI:456216"/>
        <dbReference type="EC" id="2.7.4.9"/>
    </reaction>
</comment>
<dbReference type="HAMAP" id="MF_00165">
    <property type="entry name" value="Thymidylate_kinase"/>
    <property type="match status" value="1"/>
</dbReference>
<evidence type="ECO:0000256" key="2">
    <source>
        <dbReference type="ARBA" id="ARBA00012980"/>
    </source>
</evidence>
<dbReference type="PANTHER" id="PTHR10344">
    <property type="entry name" value="THYMIDYLATE KINASE"/>
    <property type="match status" value="1"/>
</dbReference>
<comment type="similarity">
    <text evidence="1 11">Belongs to the thymidylate kinase family.</text>
</comment>
<reference evidence="13 14" key="1">
    <citation type="submission" date="2015-04" db="EMBL/GenBank/DDBJ databases">
        <title>The complete genome sequence of the rumen methanogen Methanobrevibacter millerae SM9.</title>
        <authorList>
            <person name="Leahy S.C."/>
            <person name="Kelly W.J."/>
            <person name="Pacheco D.M."/>
            <person name="Li D."/>
            <person name="Altermann E."/>
            <person name="Attwood G.T."/>
        </authorList>
    </citation>
    <scope>NUCLEOTIDE SEQUENCE [LARGE SCALE GENOMIC DNA]</scope>
    <source>
        <strain evidence="13 14">SM9</strain>
    </source>
</reference>
<dbReference type="CDD" id="cd01672">
    <property type="entry name" value="TMPK"/>
    <property type="match status" value="1"/>
</dbReference>
<dbReference type="GO" id="GO:0006233">
    <property type="term" value="P:dTDP biosynthetic process"/>
    <property type="evidence" value="ECO:0007669"/>
    <property type="project" value="InterPro"/>
</dbReference>
<dbReference type="InterPro" id="IPR018094">
    <property type="entry name" value="Thymidylate_kinase"/>
</dbReference>
<dbReference type="GO" id="GO:0005524">
    <property type="term" value="F:ATP binding"/>
    <property type="evidence" value="ECO:0007669"/>
    <property type="project" value="UniProtKB-UniRule"/>
</dbReference>
<dbReference type="GeneID" id="26735478"/>
<dbReference type="PATRIC" id="fig|230361.4.peg.524"/>
<dbReference type="InterPro" id="IPR039430">
    <property type="entry name" value="Thymidylate_kin-like_dom"/>
</dbReference>
<evidence type="ECO:0000256" key="5">
    <source>
        <dbReference type="ARBA" id="ARBA00022727"/>
    </source>
</evidence>
<dbReference type="InterPro" id="IPR018095">
    <property type="entry name" value="Thymidylate_kin_CS"/>
</dbReference>
<keyword evidence="14" id="KW-1185">Reference proteome</keyword>
<evidence type="ECO:0000256" key="7">
    <source>
        <dbReference type="ARBA" id="ARBA00022777"/>
    </source>
</evidence>
<dbReference type="Proteomes" id="UP000067738">
    <property type="component" value="Chromosome"/>
</dbReference>
<dbReference type="GO" id="GO:0006235">
    <property type="term" value="P:dTTP biosynthetic process"/>
    <property type="evidence" value="ECO:0007669"/>
    <property type="project" value="UniProtKB-UniRule"/>
</dbReference>
<dbReference type="KEGG" id="mmil:sm9_0501"/>
<dbReference type="PANTHER" id="PTHR10344:SF4">
    <property type="entry name" value="UMP-CMP KINASE 2, MITOCHONDRIAL"/>
    <property type="match status" value="1"/>
</dbReference>
<evidence type="ECO:0000256" key="9">
    <source>
        <dbReference type="ARBA" id="ARBA00029962"/>
    </source>
</evidence>
<evidence type="ECO:0000313" key="13">
    <source>
        <dbReference type="EMBL" id="ALT68301.1"/>
    </source>
</evidence>
<dbReference type="AlphaFoldDB" id="A0A0U3EIC8"/>
<dbReference type="RefSeq" id="WP_058738629.1">
    <property type="nucleotide sequence ID" value="NZ_CP011266.1"/>
</dbReference>
<organism evidence="13 14">
    <name type="scientific">Methanobrevibacter millerae</name>
    <dbReference type="NCBI Taxonomy" id="230361"/>
    <lineage>
        <taxon>Archaea</taxon>
        <taxon>Methanobacteriati</taxon>
        <taxon>Methanobacteriota</taxon>
        <taxon>Methanomada group</taxon>
        <taxon>Methanobacteria</taxon>
        <taxon>Methanobacteriales</taxon>
        <taxon>Methanobacteriaceae</taxon>
        <taxon>Methanobrevibacter</taxon>
    </lineage>
</organism>
<gene>
    <name evidence="13" type="primary">tmk1</name>
    <name evidence="11" type="synonym">tmk</name>
    <name evidence="13" type="ORF">sm9_0501</name>
</gene>
<evidence type="ECO:0000256" key="11">
    <source>
        <dbReference type="HAMAP-Rule" id="MF_00165"/>
    </source>
</evidence>
<name>A0A0U3EIC8_9EURY</name>
<dbReference type="EC" id="2.7.4.9" evidence="2 11"/>
<evidence type="ECO:0000256" key="4">
    <source>
        <dbReference type="ARBA" id="ARBA00022679"/>
    </source>
</evidence>
<dbReference type="OrthoDB" id="43083at2157"/>
<dbReference type="EMBL" id="CP011266">
    <property type="protein sequence ID" value="ALT68301.1"/>
    <property type="molecule type" value="Genomic_DNA"/>
</dbReference>
<evidence type="ECO:0000256" key="1">
    <source>
        <dbReference type="ARBA" id="ARBA00009776"/>
    </source>
</evidence>
<feature type="domain" description="Thymidylate kinase-like" evidence="12">
    <location>
        <begin position="5"/>
        <end position="176"/>
    </location>
</feature>
<sequence>MYIVFEGIDGAGKSTQIQLLKEWLEDNGLEVETMVEPTDSEVGKLIRKILQRPDATTDSVQKTLGLLFAADRMLIMDKLSDDKKVIISDRSFISSLAYQEPADWISVLNKYAKKPDLLLLLDLDVKTSVSRTSGEDTFENEEFLTNVKSNYLDLVKDFNHEIIDANNGINKVSSDIKKAVASHVGLCRDCIL</sequence>
<accession>A0A0U3EIC8</accession>
<proteinExistence type="inferred from homology"/>
<protein>
    <recommendedName>
        <fullName evidence="3 11">Probable thymidylate kinase</fullName>
        <ecNumber evidence="2 11">2.7.4.9</ecNumber>
    </recommendedName>
    <alternativeName>
        <fullName evidence="9 11">dTMP kinase</fullName>
    </alternativeName>
</protein>
<dbReference type="NCBIfam" id="TIGR00041">
    <property type="entry name" value="DTMP_kinase"/>
    <property type="match status" value="1"/>
</dbReference>
<dbReference type="GO" id="GO:0005737">
    <property type="term" value="C:cytoplasm"/>
    <property type="evidence" value="ECO:0007669"/>
    <property type="project" value="TreeGrafter"/>
</dbReference>
<evidence type="ECO:0000313" key="14">
    <source>
        <dbReference type="Proteomes" id="UP000067738"/>
    </source>
</evidence>
<dbReference type="InterPro" id="IPR027417">
    <property type="entry name" value="P-loop_NTPase"/>
</dbReference>
<keyword evidence="7 11" id="KW-0418">Kinase</keyword>
<evidence type="ECO:0000259" key="12">
    <source>
        <dbReference type="Pfam" id="PF02223"/>
    </source>
</evidence>
<keyword evidence="4 11" id="KW-0808">Transferase</keyword>
<dbReference type="GO" id="GO:0004798">
    <property type="term" value="F:dTMP kinase activity"/>
    <property type="evidence" value="ECO:0007669"/>
    <property type="project" value="UniProtKB-UniRule"/>
</dbReference>
<keyword evidence="8 11" id="KW-0067">ATP-binding</keyword>
<evidence type="ECO:0000256" key="10">
    <source>
        <dbReference type="ARBA" id="ARBA00048743"/>
    </source>
</evidence>
<keyword evidence="6 11" id="KW-0547">Nucleotide-binding</keyword>
<feature type="binding site" evidence="11">
    <location>
        <begin position="7"/>
        <end position="14"/>
    </location>
    <ligand>
        <name>ATP</name>
        <dbReference type="ChEBI" id="CHEBI:30616"/>
    </ligand>
</feature>
<dbReference type="PROSITE" id="PS01331">
    <property type="entry name" value="THYMIDYLATE_KINASE"/>
    <property type="match status" value="1"/>
</dbReference>